<dbReference type="KEGG" id="tbr:Tb11.14.0015"/>
<evidence type="ECO:0000256" key="8">
    <source>
        <dbReference type="ARBA" id="ARBA00023288"/>
    </source>
</evidence>
<reference evidence="11 12" key="2">
    <citation type="journal article" date="2005" name="Science">
        <title>The genome of the African trypanosome Trypanosoma brucei.</title>
        <authorList>
            <person name="Berriman M."/>
            <person name="Ghedin E."/>
            <person name="Hertz-Fowler C."/>
            <person name="Blandin G."/>
            <person name="Renauld H."/>
            <person name="Bartholomeu D.C."/>
            <person name="Lennard N.J."/>
            <person name="Caler E."/>
            <person name="Hamlin N.E."/>
            <person name="Haas B."/>
            <person name="Bohme U."/>
            <person name="Hannick L."/>
            <person name="Aslett M.A."/>
            <person name="Shallom J."/>
            <person name="Marcello L."/>
            <person name="Hou L."/>
            <person name="Wickstead B."/>
            <person name="Alsmark U.C."/>
            <person name="Arrowsmith C."/>
            <person name="Atkin R.J."/>
            <person name="Barron A.J."/>
            <person name="Bringaud F."/>
            <person name="Brooks K."/>
            <person name="Carrington M."/>
            <person name="Cherevach I."/>
            <person name="Chillingworth T.J."/>
            <person name="Churcher C."/>
            <person name="Clark L.N."/>
            <person name="Corton C.H."/>
            <person name="Cronin A."/>
            <person name="Davies R.M."/>
            <person name="Doggett J."/>
            <person name="Djikeng A."/>
            <person name="Feldblyum T."/>
            <person name="Field M.C."/>
            <person name="Fraser A."/>
            <person name="Goodhead I."/>
            <person name="Hance Z."/>
            <person name="Harper D."/>
            <person name="Harris B.R."/>
            <person name="Hauser H."/>
            <person name="Hostetler J."/>
            <person name="Ivens A."/>
            <person name="Jagels K."/>
            <person name="Johnson D."/>
            <person name="Johnson J."/>
            <person name="Jones K."/>
            <person name="Kerhornou A.X."/>
            <person name="Koo H."/>
            <person name="Larke N."/>
            <person name="Landfear S."/>
            <person name="Larkin C."/>
            <person name="Leech V."/>
            <person name="Line A."/>
            <person name="Lord A."/>
            <person name="Macleod A."/>
            <person name="Mooney P.J."/>
            <person name="Moule S."/>
            <person name="Martin D.M."/>
            <person name="Morgan G.W."/>
            <person name="Mungall K."/>
            <person name="Norbertczak H."/>
            <person name="Ormond D."/>
            <person name="Pai G."/>
            <person name="Peacock C.S."/>
            <person name="Peterson J."/>
            <person name="Quail M.A."/>
            <person name="Rabbinowitsch E."/>
            <person name="Rajandream M.A."/>
            <person name="Reitter C."/>
            <person name="Salzberg S.L."/>
            <person name="Sanders M."/>
            <person name="Schobel S."/>
            <person name="Sharp S."/>
            <person name="Simmonds M."/>
            <person name="Simpson A.J."/>
            <person name="Tallon L."/>
            <person name="Turner C.M."/>
            <person name="Tait A."/>
            <person name="Tivey A.R."/>
            <person name="Van Aken S."/>
            <person name="Walker D."/>
            <person name="Wanless D."/>
            <person name="Wang S."/>
            <person name="White B."/>
            <person name="White O."/>
            <person name="Whitehead S."/>
            <person name="Woodward J."/>
            <person name="Wortman J."/>
            <person name="Adams M.D."/>
            <person name="Embley T.M."/>
            <person name="Gull K."/>
            <person name="Ullu E."/>
            <person name="Barry J.D."/>
            <person name="Fairlamb A.H."/>
            <person name="Opperdoes F."/>
            <person name="Barrell B.G."/>
            <person name="Donelson J.E."/>
            <person name="Hall N."/>
            <person name="Fraser C.M."/>
            <person name="Melville S.E."/>
            <person name="El-Sayed N.M."/>
        </authorList>
    </citation>
    <scope>NUCLEOTIDE SEQUENCE [LARGE SCALE GENOMIC DNA]</scope>
    <source>
        <strain evidence="11 12">927/4 GUTat10.1</strain>
    </source>
</reference>
<accession>Q380V9</accession>
<dbReference type="GO" id="GO:0098552">
    <property type="term" value="C:side of membrane"/>
    <property type="evidence" value="ECO:0007669"/>
    <property type="project" value="UniProtKB-KW"/>
</dbReference>
<evidence type="ECO:0000256" key="3">
    <source>
        <dbReference type="ARBA" id="ARBA00022475"/>
    </source>
</evidence>
<gene>
    <name evidence="11" type="ORF">Tb11.14.0015</name>
</gene>
<organism evidence="11 12">
    <name type="scientific">Trypanosoma brucei brucei (strain 927/4 GUTat10.1)</name>
    <dbReference type="NCBI Taxonomy" id="185431"/>
    <lineage>
        <taxon>Eukaryota</taxon>
        <taxon>Discoba</taxon>
        <taxon>Euglenozoa</taxon>
        <taxon>Kinetoplastea</taxon>
        <taxon>Metakinetoplastina</taxon>
        <taxon>Trypanosomatida</taxon>
        <taxon>Trypanosomatidae</taxon>
        <taxon>Trypanosoma</taxon>
    </lineage>
</organism>
<keyword evidence="6" id="KW-0472">Membrane</keyword>
<feature type="compositionally biased region" description="Basic and acidic residues" evidence="9">
    <location>
        <begin position="88"/>
        <end position="108"/>
    </location>
</feature>
<dbReference type="VEuPathDB" id="TriTrypDB:Tb927.11.20190"/>
<evidence type="ECO:0000256" key="5">
    <source>
        <dbReference type="ARBA" id="ARBA00022729"/>
    </source>
</evidence>
<keyword evidence="7" id="KW-0325">Glycoprotein</keyword>
<dbReference type="PaxDb" id="5691-EAN80672"/>
<dbReference type="EMBL" id="CH464491">
    <property type="protein sequence ID" value="EAN80672.1"/>
    <property type="molecule type" value="Genomic_DNA"/>
</dbReference>
<evidence type="ECO:0000259" key="10">
    <source>
        <dbReference type="Pfam" id="PF13206"/>
    </source>
</evidence>
<evidence type="ECO:0000256" key="7">
    <source>
        <dbReference type="ARBA" id="ARBA00023180"/>
    </source>
</evidence>
<dbReference type="PROSITE" id="PS51257">
    <property type="entry name" value="PROKAR_LIPOPROTEIN"/>
    <property type="match status" value="1"/>
</dbReference>
<dbReference type="Pfam" id="PF13206">
    <property type="entry name" value="VSG_B"/>
    <property type="match status" value="1"/>
</dbReference>
<dbReference type="InterPro" id="IPR025932">
    <property type="entry name" value="Trypano_VSG_B_N_dom"/>
</dbReference>
<dbReference type="Proteomes" id="UP000008524">
    <property type="component" value="Chromosome 11"/>
</dbReference>
<evidence type="ECO:0000256" key="2">
    <source>
        <dbReference type="ARBA" id="ARBA00004609"/>
    </source>
</evidence>
<dbReference type="GeneID" id="3664755"/>
<evidence type="ECO:0000256" key="4">
    <source>
        <dbReference type="ARBA" id="ARBA00022622"/>
    </source>
</evidence>
<dbReference type="GO" id="GO:0020033">
    <property type="term" value="P:antigenic variation"/>
    <property type="evidence" value="ECO:0000304"/>
    <property type="project" value="GeneDB"/>
</dbReference>
<feature type="region of interest" description="Disordered" evidence="9">
    <location>
        <begin position="431"/>
        <end position="458"/>
    </location>
</feature>
<evidence type="ECO:0000256" key="1">
    <source>
        <dbReference type="ARBA" id="ARBA00002523"/>
    </source>
</evidence>
<evidence type="ECO:0000313" key="12">
    <source>
        <dbReference type="Proteomes" id="UP000008524"/>
    </source>
</evidence>
<dbReference type="SUPFAM" id="SSF118251">
    <property type="entry name" value="Variant surface glycoprotein MITAT 1.2, VSG 221, C-terminal domain"/>
    <property type="match status" value="1"/>
</dbReference>
<proteinExistence type="predicted"/>
<dbReference type="InterPro" id="IPR027446">
    <property type="entry name" value="VSG_C_dom_sf"/>
</dbReference>
<dbReference type="InParanoid" id="Q380V9"/>
<feature type="domain" description="Trypanosome variant surface glycoprotein B-type N-terminal" evidence="10">
    <location>
        <begin position="20"/>
        <end position="356"/>
    </location>
</feature>
<keyword evidence="12" id="KW-1185">Reference proteome</keyword>
<evidence type="ECO:0000256" key="6">
    <source>
        <dbReference type="ARBA" id="ARBA00023136"/>
    </source>
</evidence>
<sequence>MKKQNFQSSPRLSVAEVKIAVAITLLAGSCKGAANDNAQAFNMMCGIRQILTAEADLPEQKDKEEVTRAIQQLIELNLSTAEDSMYDQKFEDDSSDGDKPQQYKENRPKWQKAKHLISAGNLEIDSIKILRLPNSPMRTTANKLINCSLEKAKALEKGLVEPTTQAEAQADFNDILFGDKAGEDKAGSKTYGTAATACGGNDPSNSEAGRSFMSDFLCLCSASGGSSPACTGTALSGITYSTASASATAAAALAKKCPLIPHTKTTAADIKAAAATFTAALKHKAGATTAGKIMLGKGDETQCNGAANGDCVLYKALDATGKLQIPWLSKFTAAISRLEAAHKNSLKNARIAAEVTNLKTAALRTYLQATVEVTQPPQPTKALSQQADKATQEPAKKVCNEAGGDQKACESLKDKDCTFNEKDKKCELKKEVKSKRENDCQEGKDGKTTNTNTTGSNSFVVNKAPLWLAFLLLA</sequence>
<evidence type="ECO:0000313" key="11">
    <source>
        <dbReference type="EMBL" id="EAN80672.1"/>
    </source>
</evidence>
<dbReference type="RefSeq" id="XP_829784.1">
    <property type="nucleotide sequence ID" value="XM_824691.1"/>
</dbReference>
<evidence type="ECO:0000256" key="9">
    <source>
        <dbReference type="SAM" id="MobiDB-lite"/>
    </source>
</evidence>
<name>Q380V9_TRYB2</name>
<keyword evidence="5" id="KW-0732">Signal</keyword>
<keyword evidence="4" id="KW-0336">GPI-anchor</keyword>
<feature type="compositionally biased region" description="Basic and acidic residues" evidence="9">
    <location>
        <begin position="431"/>
        <end position="447"/>
    </location>
</feature>
<comment type="subcellular location">
    <subcellularLocation>
        <location evidence="2">Cell membrane</location>
        <topology evidence="2">Lipid-anchor</topology>
        <topology evidence="2">GPI-anchor</topology>
    </subcellularLocation>
</comment>
<reference evidence="11 12" key="1">
    <citation type="journal article" date="2005" name="Science">
        <title>Comparative genomics of trypanosomatid parasitic protozoa.</title>
        <authorList>
            <person name="El-Sayed N.M."/>
            <person name="Myler P.J."/>
            <person name="Blandin G."/>
            <person name="Berriman M."/>
            <person name="Crabtree J."/>
            <person name="Aggarwal G."/>
            <person name="Caler E."/>
            <person name="Renauld H."/>
            <person name="Worthey E.A."/>
            <person name="Hertz-Fowler C."/>
            <person name="Ghedin E."/>
            <person name="Peacock C."/>
            <person name="Bartholomeu D.C."/>
            <person name="Haas B.J."/>
            <person name="Tran A.N."/>
            <person name="Wortman J.R."/>
            <person name="Alsmark U.C."/>
            <person name="Angiuoli S."/>
            <person name="Anupama A."/>
            <person name="Badger J."/>
            <person name="Bringaud F."/>
            <person name="Cadag E."/>
            <person name="Carlton J.M."/>
            <person name="Cerqueira G.C."/>
            <person name="Creasy T."/>
            <person name="Delcher A.L."/>
            <person name="Djikeng A."/>
            <person name="Embley T.M."/>
            <person name="Hauser C."/>
            <person name="Ivens A.C."/>
            <person name="Kummerfeld S.K."/>
            <person name="Pereira-Leal J.B."/>
            <person name="Nilsson D."/>
            <person name="Peterson J."/>
            <person name="Salzberg S.L."/>
            <person name="Shallom J."/>
            <person name="Silva J.C."/>
            <person name="Sundaram J."/>
            <person name="Westenberger S."/>
            <person name="White O."/>
            <person name="Melville S.E."/>
            <person name="Donelson J.E."/>
            <person name="Andersson B."/>
            <person name="Stuart K.D."/>
            <person name="Hall N."/>
        </authorList>
    </citation>
    <scope>NUCLEOTIDE SEQUENCE [LARGE SCALE GENOMIC DNA]</scope>
    <source>
        <strain evidence="11 12">927/4 GUTat10.1</strain>
    </source>
</reference>
<dbReference type="AlphaFoldDB" id="Q380V9"/>
<comment type="function">
    <text evidence="1">VSG forms a coat on the surface of the parasite. The trypanosome evades the immune response of the host by expressing a series of antigenically distinct VSGs from an estimated 1000 VSG genes.</text>
</comment>
<keyword evidence="8" id="KW-0449">Lipoprotein</keyword>
<dbReference type="GO" id="GO:0005886">
    <property type="term" value="C:plasma membrane"/>
    <property type="evidence" value="ECO:0007669"/>
    <property type="project" value="UniProtKB-SubCell"/>
</dbReference>
<protein>
    <submittedName>
        <fullName evidence="11">Variant surface glycoprotein (VSG), putative</fullName>
    </submittedName>
</protein>
<keyword evidence="3" id="KW-1003">Cell membrane</keyword>
<feature type="region of interest" description="Disordered" evidence="9">
    <location>
        <begin position="88"/>
        <end position="110"/>
    </location>
</feature>